<keyword evidence="5" id="KW-0997">Cell inner membrane</keyword>
<evidence type="ECO:0000256" key="7">
    <source>
        <dbReference type="ARBA" id="ARBA00022989"/>
    </source>
</evidence>
<dbReference type="SUPFAM" id="SSF54523">
    <property type="entry name" value="Pili subunits"/>
    <property type="match status" value="1"/>
</dbReference>
<gene>
    <name evidence="13" type="ORF">SAMN04489708_102203</name>
</gene>
<evidence type="ECO:0000256" key="2">
    <source>
        <dbReference type="ARBA" id="ARBA00021549"/>
    </source>
</evidence>
<feature type="domain" description="General secretion pathway GspH" evidence="12">
    <location>
        <begin position="74"/>
        <end position="196"/>
    </location>
</feature>
<dbReference type="InterPro" id="IPR012902">
    <property type="entry name" value="N_methyl_site"/>
</dbReference>
<evidence type="ECO:0000313" key="14">
    <source>
        <dbReference type="Proteomes" id="UP000199317"/>
    </source>
</evidence>
<evidence type="ECO:0000256" key="8">
    <source>
        <dbReference type="ARBA" id="ARBA00023136"/>
    </source>
</evidence>
<comment type="subcellular location">
    <subcellularLocation>
        <location evidence="1">Cell inner membrane</location>
        <topology evidence="1">Single-pass membrane protein</topology>
    </subcellularLocation>
</comment>
<dbReference type="InterPro" id="IPR022346">
    <property type="entry name" value="T2SS_GspH"/>
</dbReference>
<evidence type="ECO:0000256" key="1">
    <source>
        <dbReference type="ARBA" id="ARBA00004377"/>
    </source>
</evidence>
<dbReference type="GO" id="GO:0015627">
    <property type="term" value="C:type II protein secretion system complex"/>
    <property type="evidence" value="ECO:0007669"/>
    <property type="project" value="InterPro"/>
</dbReference>
<evidence type="ECO:0000256" key="3">
    <source>
        <dbReference type="ARBA" id="ARBA00022475"/>
    </source>
</evidence>
<keyword evidence="8 11" id="KW-0472">Membrane</keyword>
<dbReference type="Proteomes" id="UP000199317">
    <property type="component" value="Unassembled WGS sequence"/>
</dbReference>
<dbReference type="EMBL" id="FNJL01000002">
    <property type="protein sequence ID" value="SDO67925.1"/>
    <property type="molecule type" value="Genomic_DNA"/>
</dbReference>
<comment type="similarity">
    <text evidence="9">Belongs to the GSP H family.</text>
</comment>
<evidence type="ECO:0000259" key="12">
    <source>
        <dbReference type="Pfam" id="PF12019"/>
    </source>
</evidence>
<dbReference type="AlphaFoldDB" id="A0A1H0LIN5"/>
<proteinExistence type="inferred from homology"/>
<sequence>MYRHGQHYQSETVLAMTTDARHGPQALRSSVAARRPRGFTLIELMVVMVLVAVLLRIGIPSFVSFQRNSELTSAANGLLSSINSARTEAMKRNMNATVYPTDGRSWAAGWTVYVDVDGTGSFNAANDLVVSAQPALASYFSVSGTGTAAGTTPFVTFNSSGYVKDFGNVTLEIARNDLSDAALLQQTRRVIISKTGRVRVCKPASATDATCSSGGN</sequence>
<keyword evidence="7 11" id="KW-1133">Transmembrane helix</keyword>
<dbReference type="NCBIfam" id="TIGR02532">
    <property type="entry name" value="IV_pilin_GFxxxE"/>
    <property type="match status" value="1"/>
</dbReference>
<feature type="transmembrane region" description="Helical" evidence="11">
    <location>
        <begin position="38"/>
        <end position="59"/>
    </location>
</feature>
<keyword evidence="14" id="KW-1185">Reference proteome</keyword>
<accession>A0A1H0LIN5</accession>
<evidence type="ECO:0000313" key="13">
    <source>
        <dbReference type="EMBL" id="SDO67925.1"/>
    </source>
</evidence>
<evidence type="ECO:0000256" key="11">
    <source>
        <dbReference type="SAM" id="Phobius"/>
    </source>
</evidence>
<evidence type="ECO:0000256" key="4">
    <source>
        <dbReference type="ARBA" id="ARBA00022481"/>
    </source>
</evidence>
<dbReference type="OrthoDB" id="8592199at2"/>
<keyword evidence="6 11" id="KW-0812">Transmembrane</keyword>
<dbReference type="Pfam" id="PF07963">
    <property type="entry name" value="N_methyl"/>
    <property type="match status" value="1"/>
</dbReference>
<dbReference type="Gene3D" id="3.55.40.10">
    <property type="entry name" value="minor pseudopilin epsh domain"/>
    <property type="match status" value="1"/>
</dbReference>
<dbReference type="Pfam" id="PF12019">
    <property type="entry name" value="GspH"/>
    <property type="match status" value="1"/>
</dbReference>
<protein>
    <recommendedName>
        <fullName evidence="2">Type II secretion system protein H</fullName>
    </recommendedName>
    <alternativeName>
        <fullName evidence="10">General secretion pathway protein H</fullName>
    </alternativeName>
</protein>
<reference evidence="14" key="1">
    <citation type="submission" date="2016-10" db="EMBL/GenBank/DDBJ databases">
        <authorList>
            <person name="Varghese N."/>
            <person name="Submissions S."/>
        </authorList>
    </citation>
    <scope>NUCLEOTIDE SEQUENCE [LARGE SCALE GENOMIC DNA]</scope>
    <source>
        <strain evidence="14">DSM 17101</strain>
    </source>
</reference>
<evidence type="ECO:0000256" key="5">
    <source>
        <dbReference type="ARBA" id="ARBA00022519"/>
    </source>
</evidence>
<evidence type="ECO:0000256" key="9">
    <source>
        <dbReference type="ARBA" id="ARBA00025772"/>
    </source>
</evidence>
<evidence type="ECO:0000256" key="6">
    <source>
        <dbReference type="ARBA" id="ARBA00022692"/>
    </source>
</evidence>
<keyword evidence="3" id="KW-1003">Cell membrane</keyword>
<organism evidence="13 14">
    <name type="scientific">Paracidovorax cattleyae</name>
    <dbReference type="NCBI Taxonomy" id="80868"/>
    <lineage>
        <taxon>Bacteria</taxon>
        <taxon>Pseudomonadati</taxon>
        <taxon>Pseudomonadota</taxon>
        <taxon>Betaproteobacteria</taxon>
        <taxon>Burkholderiales</taxon>
        <taxon>Comamonadaceae</taxon>
        <taxon>Paracidovorax</taxon>
    </lineage>
</organism>
<evidence type="ECO:0000256" key="10">
    <source>
        <dbReference type="ARBA" id="ARBA00030775"/>
    </source>
</evidence>
<dbReference type="RefSeq" id="WP_092832117.1">
    <property type="nucleotide sequence ID" value="NZ_CP028290.1"/>
</dbReference>
<dbReference type="InterPro" id="IPR045584">
    <property type="entry name" value="Pilin-like"/>
</dbReference>
<keyword evidence="4" id="KW-0488">Methylation</keyword>
<dbReference type="GO" id="GO:0015628">
    <property type="term" value="P:protein secretion by the type II secretion system"/>
    <property type="evidence" value="ECO:0007669"/>
    <property type="project" value="InterPro"/>
</dbReference>
<dbReference type="GO" id="GO:0005886">
    <property type="term" value="C:plasma membrane"/>
    <property type="evidence" value="ECO:0007669"/>
    <property type="project" value="UniProtKB-SubCell"/>
</dbReference>
<name>A0A1H0LIN5_9BURK</name>